<dbReference type="RefSeq" id="WP_136694103.1">
    <property type="nucleotide sequence ID" value="NZ_SSHH01000003.1"/>
</dbReference>
<keyword evidence="2" id="KW-1185">Reference proteome</keyword>
<proteinExistence type="predicted"/>
<dbReference type="EMBL" id="SSHH01000003">
    <property type="protein sequence ID" value="TIX49626.1"/>
    <property type="molecule type" value="Genomic_DNA"/>
</dbReference>
<dbReference type="AlphaFoldDB" id="A0A4T3EYE2"/>
<evidence type="ECO:0000313" key="1">
    <source>
        <dbReference type="EMBL" id="TIX49626.1"/>
    </source>
</evidence>
<reference evidence="1 2" key="1">
    <citation type="submission" date="2019-04" db="EMBL/GenBank/DDBJ databases">
        <title>Altererythrobacter aquimixticola sp. nov., isolated from sediment of junction between the ocean and a freshwater spring.</title>
        <authorList>
            <person name="Yoon J.-H."/>
        </authorList>
    </citation>
    <scope>NUCLEOTIDE SEQUENCE [LARGE SCALE GENOMIC DNA]</scope>
    <source>
        <strain evidence="1 2">SSKS-13</strain>
    </source>
</reference>
<gene>
    <name evidence="1" type="ORF">E5222_12405</name>
</gene>
<accession>A0A4T3EYE2</accession>
<name>A0A4T3EYE2_9SPHN</name>
<dbReference type="OrthoDB" id="7605005at2"/>
<dbReference type="Proteomes" id="UP000309389">
    <property type="component" value="Unassembled WGS sequence"/>
</dbReference>
<evidence type="ECO:0000313" key="2">
    <source>
        <dbReference type="Proteomes" id="UP000309389"/>
    </source>
</evidence>
<protein>
    <submittedName>
        <fullName evidence="1">Uncharacterized protein</fullName>
    </submittedName>
</protein>
<comment type="caution">
    <text evidence="1">The sequence shown here is derived from an EMBL/GenBank/DDBJ whole genome shotgun (WGS) entry which is preliminary data.</text>
</comment>
<organism evidence="1 2">
    <name type="scientific">Alteraurantiacibacter aquimixticola</name>
    <dbReference type="NCBI Taxonomy" id="2489173"/>
    <lineage>
        <taxon>Bacteria</taxon>
        <taxon>Pseudomonadati</taxon>
        <taxon>Pseudomonadota</taxon>
        <taxon>Alphaproteobacteria</taxon>
        <taxon>Sphingomonadales</taxon>
        <taxon>Erythrobacteraceae</taxon>
        <taxon>Alteraurantiacibacter</taxon>
    </lineage>
</organism>
<sequence>MLTTSKTHTADPCCCPACTGLATFERPLFATGQTLTASDLTALQSYVAGKNRLHNRYLHGWGVVCGLEVLCDDCEGSVSIHPGYAIDPCGEDIVVGAPTRYDVAAAIRDCAGKGRSRTGDCDPWVPPPDPGCADALAYWCIALKYREVETAVSQRLTTGGSACVTIGKGAAGPSCGCGGSWGCGCGGDGNCGCQGAKASTSYAPNTIVASNSCAPRRVKECFDIVLIPSDEPCGPQLKNFRGSMREDKNPLGLIGWLIPEKSLLRNIIDCVLKDIKALTDGLSDDEGQILAALATTEPAALAASTLTLDDTHAAVCKLRGLVLGLLQGDAGTTRCQMLRAVAEATLAPPTRGNDAMGIPADDRATYFARAKQVLLDLLAAWLQLVLDCICRAFLPRCEDDACDDRVELACITVKQGKIIDICNHSCRRYAGAFPSTFYWMSLIPIVPLIARMLAMVCCQPALLRKNSPLVNDLVPLLATVDPSGRLARAITDDDFALPRRLVGMAAKFAETPVVPALAARLNATSAENYAPGKPRSTSAVEGSETAALRQDVAALREELTALARKCEARPAAKPRKPAKPK</sequence>